<dbReference type="Gramene" id="PNT78053">
    <property type="protein sequence ID" value="PNT78053"/>
    <property type="gene ID" value="BRADI_1g73003v3"/>
</dbReference>
<feature type="compositionally biased region" description="Polar residues" evidence="1">
    <location>
        <begin position="225"/>
        <end position="241"/>
    </location>
</feature>
<keyword evidence="2" id="KW-0812">Transmembrane</keyword>
<feature type="region of interest" description="Disordered" evidence="1">
    <location>
        <begin position="224"/>
        <end position="270"/>
    </location>
</feature>
<dbReference type="OrthoDB" id="696803at2759"/>
<dbReference type="Proteomes" id="UP000008810">
    <property type="component" value="Chromosome 1"/>
</dbReference>
<reference evidence="3" key="2">
    <citation type="submission" date="2017-06" db="EMBL/GenBank/DDBJ databases">
        <title>WGS assembly of Brachypodium distachyon.</title>
        <authorList>
            <consortium name="The International Brachypodium Initiative"/>
            <person name="Lucas S."/>
            <person name="Harmon-Smith M."/>
            <person name="Lail K."/>
            <person name="Tice H."/>
            <person name="Grimwood J."/>
            <person name="Bruce D."/>
            <person name="Barry K."/>
            <person name="Shu S."/>
            <person name="Lindquist E."/>
            <person name="Wang M."/>
            <person name="Pitluck S."/>
            <person name="Vogel J.P."/>
            <person name="Garvin D.F."/>
            <person name="Mockler T.C."/>
            <person name="Schmutz J."/>
            <person name="Rokhsar D."/>
            <person name="Bevan M.W."/>
        </authorList>
    </citation>
    <scope>NUCLEOTIDE SEQUENCE</scope>
    <source>
        <strain evidence="3">Bd21</strain>
    </source>
</reference>
<evidence type="ECO:0000256" key="2">
    <source>
        <dbReference type="SAM" id="Phobius"/>
    </source>
</evidence>
<proteinExistence type="predicted"/>
<protein>
    <submittedName>
        <fullName evidence="3 4">Uncharacterized protein</fullName>
    </submittedName>
</protein>
<reference evidence="4" key="3">
    <citation type="submission" date="2018-08" db="UniProtKB">
        <authorList>
            <consortium name="EnsemblPlants"/>
        </authorList>
    </citation>
    <scope>IDENTIFICATION</scope>
    <source>
        <strain evidence="4">cv. Bd21</strain>
    </source>
</reference>
<dbReference type="EMBL" id="CM000880">
    <property type="protein sequence ID" value="PNT78053.1"/>
    <property type="molecule type" value="Genomic_DNA"/>
</dbReference>
<evidence type="ECO:0000313" key="4">
    <source>
        <dbReference type="EnsemblPlants" id="PNT78052"/>
    </source>
</evidence>
<feature type="compositionally biased region" description="Basic and acidic residues" evidence="1">
    <location>
        <begin position="243"/>
        <end position="270"/>
    </location>
</feature>
<keyword evidence="2" id="KW-1133">Transmembrane helix</keyword>
<dbReference type="EnsemblPlants" id="PNT78052">
    <property type="protein sequence ID" value="PNT78052"/>
    <property type="gene ID" value="BRADI_1g73003v3"/>
</dbReference>
<keyword evidence="5" id="KW-1185">Reference proteome</keyword>
<reference evidence="3 4" key="1">
    <citation type="journal article" date="2010" name="Nature">
        <title>Genome sequencing and analysis of the model grass Brachypodium distachyon.</title>
        <authorList>
            <consortium name="International Brachypodium Initiative"/>
        </authorList>
    </citation>
    <scope>NUCLEOTIDE SEQUENCE [LARGE SCALE GENOMIC DNA]</scope>
    <source>
        <strain evidence="3 4">Bd21</strain>
    </source>
</reference>
<dbReference type="InParanoid" id="A0A2K2DUU6"/>
<dbReference type="AlphaFoldDB" id="A0A2K2DUU6"/>
<organism evidence="3">
    <name type="scientific">Brachypodium distachyon</name>
    <name type="common">Purple false brome</name>
    <name type="synonym">Trachynia distachya</name>
    <dbReference type="NCBI Taxonomy" id="15368"/>
    <lineage>
        <taxon>Eukaryota</taxon>
        <taxon>Viridiplantae</taxon>
        <taxon>Streptophyta</taxon>
        <taxon>Embryophyta</taxon>
        <taxon>Tracheophyta</taxon>
        <taxon>Spermatophyta</taxon>
        <taxon>Magnoliopsida</taxon>
        <taxon>Liliopsida</taxon>
        <taxon>Poales</taxon>
        <taxon>Poaceae</taxon>
        <taxon>BOP clade</taxon>
        <taxon>Pooideae</taxon>
        <taxon>Stipodae</taxon>
        <taxon>Brachypodieae</taxon>
        <taxon>Brachypodium</taxon>
    </lineage>
</organism>
<dbReference type="EMBL" id="CM000880">
    <property type="protein sequence ID" value="PNT78052.1"/>
    <property type="molecule type" value="Genomic_DNA"/>
</dbReference>
<accession>A0A2K2DUU6</accession>
<feature type="transmembrane region" description="Helical" evidence="2">
    <location>
        <begin position="524"/>
        <end position="543"/>
    </location>
</feature>
<evidence type="ECO:0000256" key="1">
    <source>
        <dbReference type="SAM" id="MobiDB-lite"/>
    </source>
</evidence>
<sequence>MTLVNSFVRLTATTASFGGREKWPVWAGPVLGLAAEAELRTIGHAGAPGTAFFRKGEGSGHGYINTSGSCHPFKTITQSSDSNTPNIAASLAACLERNGGRCDGRRHRHRQTHHLQRLLSSELRHSTSSSFIHHPATTSAAAAASSVHQPKNLDAVIQGALPGGQLESEKPRPGDAERWGEAAIPALGVHSRDVPPPLPPHVVVQIQHAEAHLPPSLPCSSNSLVTKVNPSKSTSSASVGSLKTDRDGEERLEQPEKEVVRKETAHTHTDAAAETALKLKQWEMELATKEHALEEDALKARNERHRQSLNRHLTMIEMATHTENLKYREHLLEGREHHLAVLEEKAWQGRKDAELNKRERGLNLREDALTDPLLADQQKSHTNHTKLEDNMWNKRQIYLTIAMVTGLTVLIQMQPQFLAAILPCIVGAFATAWVLTAIAFPCGLFGTSRLEKDYSRHVGRLAFMLFSLFILYVPYILSVSLKQSTTSSSVPPVTPSSSLPPVTPPALAPTPSSLPPVTLSWRSYFYIGLGGITMLVRIALWIAGCATGGDRDLGP</sequence>
<name>A0A2K2DUU6_BRADI</name>
<evidence type="ECO:0000313" key="3">
    <source>
        <dbReference type="EMBL" id="PNT78053.1"/>
    </source>
</evidence>
<feature type="transmembrane region" description="Helical" evidence="2">
    <location>
        <begin position="420"/>
        <end position="446"/>
    </location>
</feature>
<dbReference type="EnsemblPlants" id="PNT78053">
    <property type="protein sequence ID" value="PNT78053"/>
    <property type="gene ID" value="BRADI_1g73003v3"/>
</dbReference>
<keyword evidence="2" id="KW-0472">Membrane</keyword>
<gene>
    <name evidence="3" type="ORF">BRADI_1g73003v3</name>
</gene>
<dbReference type="Gramene" id="PNT78052">
    <property type="protein sequence ID" value="PNT78052"/>
    <property type="gene ID" value="BRADI_1g73003v3"/>
</dbReference>
<feature type="transmembrane region" description="Helical" evidence="2">
    <location>
        <begin position="458"/>
        <end position="477"/>
    </location>
</feature>
<evidence type="ECO:0000313" key="5">
    <source>
        <dbReference type="Proteomes" id="UP000008810"/>
    </source>
</evidence>